<evidence type="ECO:0000313" key="1">
    <source>
        <dbReference type="EMBL" id="KAJ4450465.1"/>
    </source>
</evidence>
<evidence type="ECO:0000313" key="2">
    <source>
        <dbReference type="Proteomes" id="UP001148838"/>
    </source>
</evidence>
<dbReference type="Proteomes" id="UP001148838">
    <property type="component" value="Unassembled WGS sequence"/>
</dbReference>
<accession>A0ABQ8TYX5</accession>
<sequence length="158" mass="18178">MVGLCEGGNEPPGSLKASYIRYSDYHILSDGRFWNFVTSGCFHILRLHFKTFFGSLSEPLHFIDPAHMSEPVQRRRDSSIYFYQLASVKFRNKTLDIYQKNTAELQCRKKKILNKTVSYGATSFVGARDAEFVYIGRLKRTMELLHNNVGTANSQVFH</sequence>
<keyword evidence="2" id="KW-1185">Reference proteome</keyword>
<reference evidence="1 2" key="1">
    <citation type="journal article" date="2022" name="Allergy">
        <title>Genome assembly and annotation of Periplaneta americana reveal a comprehensive cockroach allergen profile.</title>
        <authorList>
            <person name="Wang L."/>
            <person name="Xiong Q."/>
            <person name="Saelim N."/>
            <person name="Wang L."/>
            <person name="Nong W."/>
            <person name="Wan A.T."/>
            <person name="Shi M."/>
            <person name="Liu X."/>
            <person name="Cao Q."/>
            <person name="Hui J.H.L."/>
            <person name="Sookrung N."/>
            <person name="Leung T.F."/>
            <person name="Tungtrongchitr A."/>
            <person name="Tsui S.K.W."/>
        </authorList>
    </citation>
    <scope>NUCLEOTIDE SEQUENCE [LARGE SCALE GENOMIC DNA]</scope>
    <source>
        <strain evidence="1">PWHHKU_190912</strain>
    </source>
</reference>
<comment type="caution">
    <text evidence="1">The sequence shown here is derived from an EMBL/GenBank/DDBJ whole genome shotgun (WGS) entry which is preliminary data.</text>
</comment>
<gene>
    <name evidence="1" type="ORF">ANN_01890</name>
</gene>
<organism evidence="1 2">
    <name type="scientific">Periplaneta americana</name>
    <name type="common">American cockroach</name>
    <name type="synonym">Blatta americana</name>
    <dbReference type="NCBI Taxonomy" id="6978"/>
    <lineage>
        <taxon>Eukaryota</taxon>
        <taxon>Metazoa</taxon>
        <taxon>Ecdysozoa</taxon>
        <taxon>Arthropoda</taxon>
        <taxon>Hexapoda</taxon>
        <taxon>Insecta</taxon>
        <taxon>Pterygota</taxon>
        <taxon>Neoptera</taxon>
        <taxon>Polyneoptera</taxon>
        <taxon>Dictyoptera</taxon>
        <taxon>Blattodea</taxon>
        <taxon>Blattoidea</taxon>
        <taxon>Blattidae</taxon>
        <taxon>Blattinae</taxon>
        <taxon>Periplaneta</taxon>
    </lineage>
</organism>
<protein>
    <submittedName>
        <fullName evidence="1">Uncharacterized protein</fullName>
    </submittedName>
</protein>
<dbReference type="EMBL" id="JAJSOF020000003">
    <property type="protein sequence ID" value="KAJ4450465.1"/>
    <property type="molecule type" value="Genomic_DNA"/>
</dbReference>
<name>A0ABQ8TYX5_PERAM</name>
<proteinExistence type="predicted"/>